<reference evidence="2 3" key="1">
    <citation type="submission" date="2018-06" db="EMBL/GenBank/DDBJ databases">
        <title>Rhizobium wuzhouense sp. nov., isolated from roots of Oryza officinalis.</title>
        <authorList>
            <person name="Yuan T."/>
        </authorList>
    </citation>
    <scope>NUCLEOTIDE SEQUENCE [LARGE SCALE GENOMIC DNA]</scope>
    <source>
        <strain evidence="2 3">W44</strain>
    </source>
</reference>
<gene>
    <name evidence="2" type="ORF">DMY87_13730</name>
</gene>
<accession>A0ABX5NRE4</accession>
<dbReference type="SUPFAM" id="SSF52980">
    <property type="entry name" value="Restriction endonuclease-like"/>
    <property type="match status" value="1"/>
</dbReference>
<evidence type="ECO:0000313" key="3">
    <source>
        <dbReference type="Proteomes" id="UP000247536"/>
    </source>
</evidence>
<dbReference type="InterPro" id="IPR011335">
    <property type="entry name" value="Restrct_endonuc-II-like"/>
</dbReference>
<keyword evidence="3" id="KW-1185">Reference proteome</keyword>
<comment type="caution">
    <text evidence="2">The sequence shown here is derived from an EMBL/GenBank/DDBJ whole genome shotgun (WGS) entry which is preliminary data.</text>
</comment>
<dbReference type="Gene3D" id="3.40.960.10">
    <property type="entry name" value="VSR Endonuclease"/>
    <property type="match status" value="1"/>
</dbReference>
<proteinExistence type="predicted"/>
<dbReference type="EMBL" id="QJRY01000004">
    <property type="protein sequence ID" value="PYB73427.1"/>
    <property type="molecule type" value="Genomic_DNA"/>
</dbReference>
<name>A0ABX5NRE4_9HYPH</name>
<dbReference type="InterPro" id="IPR007569">
    <property type="entry name" value="DUF559"/>
</dbReference>
<evidence type="ECO:0000313" key="2">
    <source>
        <dbReference type="EMBL" id="PYB73427.1"/>
    </source>
</evidence>
<feature type="domain" description="DUF559" evidence="1">
    <location>
        <begin position="7"/>
        <end position="111"/>
    </location>
</feature>
<dbReference type="CDD" id="cd01038">
    <property type="entry name" value="Endonuclease_DUF559"/>
    <property type="match status" value="1"/>
</dbReference>
<dbReference type="InterPro" id="IPR047216">
    <property type="entry name" value="Endonuclease_DUF559_bact"/>
</dbReference>
<dbReference type="Pfam" id="PF04480">
    <property type="entry name" value="DUF559"/>
    <property type="match status" value="1"/>
</dbReference>
<dbReference type="Proteomes" id="UP000247536">
    <property type="component" value="Unassembled WGS sequence"/>
</dbReference>
<sequence>MRGANQKRTARARSLRKVENDAEAALWSELRARRLGGYKFVRQLPIGPFFPDFACREALLVVEVDGSQHADSEHDAKRNAFMNANGWSVVRFWNADVLREREAVLDTLIAILDGRINQVVLSCDLTYLPAERPA</sequence>
<organism evidence="2 3">
    <name type="scientific">Rhizobium wuzhouense</name>
    <dbReference type="NCBI Taxonomy" id="1986026"/>
    <lineage>
        <taxon>Bacteria</taxon>
        <taxon>Pseudomonadati</taxon>
        <taxon>Pseudomonadota</taxon>
        <taxon>Alphaproteobacteria</taxon>
        <taxon>Hyphomicrobiales</taxon>
        <taxon>Rhizobiaceae</taxon>
        <taxon>Rhizobium/Agrobacterium group</taxon>
        <taxon>Rhizobium</taxon>
    </lineage>
</organism>
<dbReference type="PANTHER" id="PTHR38590:SF1">
    <property type="entry name" value="BLL0828 PROTEIN"/>
    <property type="match status" value="1"/>
</dbReference>
<evidence type="ECO:0000259" key="1">
    <source>
        <dbReference type="Pfam" id="PF04480"/>
    </source>
</evidence>
<dbReference type="RefSeq" id="WP_110792233.1">
    <property type="nucleotide sequence ID" value="NZ_QJRY01000004.1"/>
</dbReference>
<dbReference type="PANTHER" id="PTHR38590">
    <property type="entry name" value="BLL0828 PROTEIN"/>
    <property type="match status" value="1"/>
</dbReference>
<protein>
    <recommendedName>
        <fullName evidence="1">DUF559 domain-containing protein</fullName>
    </recommendedName>
</protein>